<dbReference type="GO" id="GO:0004709">
    <property type="term" value="F:MAP kinase kinase kinase activity"/>
    <property type="evidence" value="ECO:0007669"/>
    <property type="project" value="TreeGrafter"/>
</dbReference>
<dbReference type="InterPro" id="IPR001245">
    <property type="entry name" value="Ser-Thr/Tyr_kinase_cat_dom"/>
</dbReference>
<dbReference type="PANTHER" id="PTHR46716:SF1">
    <property type="entry name" value="MITOGEN-ACTIVATED PROTEIN KINASE KINASE KINASE 7"/>
    <property type="match status" value="1"/>
</dbReference>
<dbReference type="Pfam" id="PF07714">
    <property type="entry name" value="PK_Tyr_Ser-Thr"/>
    <property type="match status" value="1"/>
</dbReference>
<sequence>MHEFSQQTILADETLNEEEKLRAITILIEYDCVKIIYNVGPKRNCEICYLECLATSYCEHCIRNYLNSKFQIGHPKMEIYYIQYNDYWYISDLGFCGPVNKPLGTVYGKLPYIAPEVIIGKEYSYASDIYNIGMLMWKISSGQFPFADLDYDYYLAMSIINGMRPKILSEIPFEYKELMKQCWNAYPKERPSIKVLMNKIDLIYKSYYHNEIGNNNDATKVFFNNIFKSDSESNKLLTSQVYEFKNLPELRNATEEEQKEFHSRYSYNIPDNIDDFNNPDKTIGLYKVLNLNNTNNSNNDIQISCERETAQVKKRNIEIDDDDVRIFIQKNKIN</sequence>
<evidence type="ECO:0000259" key="6">
    <source>
        <dbReference type="PROSITE" id="PS50011"/>
    </source>
</evidence>
<keyword evidence="3" id="KW-0547">Nucleotide-binding</keyword>
<evidence type="ECO:0000313" key="7">
    <source>
        <dbReference type="EMBL" id="GBB84314.1"/>
    </source>
</evidence>
<protein>
    <recommendedName>
        <fullName evidence="6">Protein kinase domain-containing protein</fullName>
    </recommendedName>
</protein>
<dbReference type="AlphaFoldDB" id="A0A2Z6QHP3"/>
<evidence type="ECO:0000256" key="3">
    <source>
        <dbReference type="ARBA" id="ARBA00022741"/>
    </source>
</evidence>
<keyword evidence="1" id="KW-0723">Serine/threonine-protein kinase</keyword>
<dbReference type="GO" id="GO:0007254">
    <property type="term" value="P:JNK cascade"/>
    <property type="evidence" value="ECO:0007669"/>
    <property type="project" value="TreeGrafter"/>
</dbReference>
<dbReference type="EMBL" id="BEXD01003919">
    <property type="protein sequence ID" value="GBC03971.1"/>
    <property type="molecule type" value="Genomic_DNA"/>
</dbReference>
<comment type="caution">
    <text evidence="7">The sequence shown here is derived from an EMBL/GenBank/DDBJ whole genome shotgun (WGS) entry which is preliminary data.</text>
</comment>
<keyword evidence="5" id="KW-0067">ATP-binding</keyword>
<keyword evidence="2" id="KW-0808">Transferase</keyword>
<proteinExistence type="predicted"/>
<feature type="domain" description="Protein kinase" evidence="6">
    <location>
        <begin position="1"/>
        <end position="208"/>
    </location>
</feature>
<evidence type="ECO:0000256" key="4">
    <source>
        <dbReference type="ARBA" id="ARBA00022777"/>
    </source>
</evidence>
<evidence type="ECO:0000256" key="5">
    <source>
        <dbReference type="ARBA" id="ARBA00022840"/>
    </source>
</evidence>
<dbReference type="InterPro" id="IPR011009">
    <property type="entry name" value="Kinase-like_dom_sf"/>
</dbReference>
<dbReference type="GO" id="GO:0005524">
    <property type="term" value="F:ATP binding"/>
    <property type="evidence" value="ECO:0007669"/>
    <property type="project" value="UniProtKB-KW"/>
</dbReference>
<dbReference type="PROSITE" id="PS50011">
    <property type="entry name" value="PROTEIN_KINASE_DOM"/>
    <property type="match status" value="1"/>
</dbReference>
<name>A0A2Z6QHP3_9GLOM</name>
<gene>
    <name evidence="8" type="ORF">RclHR1_05430001</name>
    <name evidence="7" type="ORF">RclHR1_10920009</name>
</gene>
<evidence type="ECO:0000256" key="1">
    <source>
        <dbReference type="ARBA" id="ARBA00022527"/>
    </source>
</evidence>
<keyword evidence="4" id="KW-0418">Kinase</keyword>
<evidence type="ECO:0000313" key="9">
    <source>
        <dbReference type="Proteomes" id="UP000247702"/>
    </source>
</evidence>
<dbReference type="PANTHER" id="PTHR46716">
    <property type="entry name" value="MITOGEN-ACTIVATED PROTEIN KINASE KINASE KINASE 7"/>
    <property type="match status" value="1"/>
</dbReference>
<dbReference type="SUPFAM" id="SSF56112">
    <property type="entry name" value="Protein kinase-like (PK-like)"/>
    <property type="match status" value="1"/>
</dbReference>
<organism evidence="7 9">
    <name type="scientific">Rhizophagus clarus</name>
    <dbReference type="NCBI Taxonomy" id="94130"/>
    <lineage>
        <taxon>Eukaryota</taxon>
        <taxon>Fungi</taxon>
        <taxon>Fungi incertae sedis</taxon>
        <taxon>Mucoromycota</taxon>
        <taxon>Glomeromycotina</taxon>
        <taxon>Glomeromycetes</taxon>
        <taxon>Glomerales</taxon>
        <taxon>Glomeraceae</taxon>
        <taxon>Rhizophagus</taxon>
    </lineage>
</organism>
<dbReference type="InterPro" id="IPR000719">
    <property type="entry name" value="Prot_kinase_dom"/>
</dbReference>
<evidence type="ECO:0000313" key="8">
    <source>
        <dbReference type="EMBL" id="GBC03971.1"/>
    </source>
</evidence>
<reference evidence="7 9" key="1">
    <citation type="submission" date="2017-11" db="EMBL/GenBank/DDBJ databases">
        <title>The genome of Rhizophagus clarus HR1 reveals common genetic basis of auxotrophy among arbuscular mycorrhizal fungi.</title>
        <authorList>
            <person name="Kobayashi Y."/>
        </authorList>
    </citation>
    <scope>NUCLEOTIDE SEQUENCE [LARGE SCALE GENOMIC DNA]</scope>
    <source>
        <strain evidence="7 9">HR1</strain>
    </source>
</reference>
<dbReference type="GO" id="GO:0006955">
    <property type="term" value="P:immune response"/>
    <property type="evidence" value="ECO:0007669"/>
    <property type="project" value="TreeGrafter"/>
</dbReference>
<keyword evidence="9" id="KW-1185">Reference proteome</keyword>
<dbReference type="Proteomes" id="UP000247702">
    <property type="component" value="Unassembled WGS sequence"/>
</dbReference>
<dbReference type="EMBL" id="BEXD01000105">
    <property type="protein sequence ID" value="GBB84314.1"/>
    <property type="molecule type" value="Genomic_DNA"/>
</dbReference>
<dbReference type="Gene3D" id="1.10.510.10">
    <property type="entry name" value="Transferase(Phosphotransferase) domain 1"/>
    <property type="match status" value="1"/>
</dbReference>
<accession>A0A2Z6QHP3</accession>
<evidence type="ECO:0000256" key="2">
    <source>
        <dbReference type="ARBA" id="ARBA00022679"/>
    </source>
</evidence>